<dbReference type="EMBL" id="JANJZL010000012">
    <property type="protein sequence ID" value="MCR2045179.1"/>
    <property type="molecule type" value="Genomic_DNA"/>
</dbReference>
<evidence type="ECO:0000313" key="3">
    <source>
        <dbReference type="EMBL" id="MCR2045179.1"/>
    </source>
</evidence>
<reference evidence="3" key="1">
    <citation type="submission" date="2022-07" db="EMBL/GenBank/DDBJ databases">
        <title>Enhanced cultured diversity of the mouse gut microbiota enables custom-made synthetic communities.</title>
        <authorList>
            <person name="Afrizal A."/>
        </authorList>
    </citation>
    <scope>NUCLEOTIDE SEQUENCE</scope>
    <source>
        <strain evidence="3">DSM 29482</strain>
    </source>
</reference>
<dbReference type="Pfam" id="PF12844">
    <property type="entry name" value="HTH_19"/>
    <property type="match status" value="1"/>
</dbReference>
<dbReference type="Gene3D" id="1.10.260.40">
    <property type="entry name" value="lambda repressor-like DNA-binding domains"/>
    <property type="match status" value="1"/>
</dbReference>
<proteinExistence type="predicted"/>
<dbReference type="PROSITE" id="PS50943">
    <property type="entry name" value="HTH_CROC1"/>
    <property type="match status" value="1"/>
</dbReference>
<dbReference type="RefSeq" id="WP_042681137.1">
    <property type="nucleotide sequence ID" value="NZ_CABKTM010000031.1"/>
</dbReference>
<feature type="domain" description="HTH cro/C1-type" evidence="2">
    <location>
        <begin position="11"/>
        <end position="63"/>
    </location>
</feature>
<dbReference type="GO" id="GO:0003677">
    <property type="term" value="F:DNA binding"/>
    <property type="evidence" value="ECO:0007669"/>
    <property type="project" value="UniProtKB-KW"/>
</dbReference>
<dbReference type="Proteomes" id="UP001142078">
    <property type="component" value="Unassembled WGS sequence"/>
</dbReference>
<dbReference type="OrthoDB" id="1766270at2"/>
<accession>A0A9X2S6A8</accession>
<dbReference type="SMART" id="SM00530">
    <property type="entry name" value="HTH_XRE"/>
    <property type="match status" value="1"/>
</dbReference>
<sequence>MICLNSLGKRIAYLRKRSNLTQRQLMNILDFENLSRYENDERKPNIDIIVKLSKHFKISTDWILTGQEHKSYRNFQHKIELDDNEKNFIKLFDQLTEFEKGQIIGRMEQLIEMH</sequence>
<evidence type="ECO:0000256" key="1">
    <source>
        <dbReference type="ARBA" id="ARBA00023125"/>
    </source>
</evidence>
<dbReference type="PANTHER" id="PTHR46558">
    <property type="entry name" value="TRACRIPTIONAL REGULATORY PROTEIN-RELATED-RELATED"/>
    <property type="match status" value="1"/>
</dbReference>
<gene>
    <name evidence="3" type="ORF">NSA23_13800</name>
</gene>
<dbReference type="PANTHER" id="PTHR46558:SF11">
    <property type="entry name" value="HTH-TYPE TRANSCRIPTIONAL REGULATOR XRE"/>
    <property type="match status" value="1"/>
</dbReference>
<keyword evidence="4" id="KW-1185">Reference proteome</keyword>
<evidence type="ECO:0000259" key="2">
    <source>
        <dbReference type="PROSITE" id="PS50943"/>
    </source>
</evidence>
<protein>
    <submittedName>
        <fullName evidence="3">Helix-turn-helix domain-containing protein</fullName>
    </submittedName>
</protein>
<dbReference type="InterPro" id="IPR010982">
    <property type="entry name" value="Lambda_DNA-bd_dom_sf"/>
</dbReference>
<dbReference type="SUPFAM" id="SSF47413">
    <property type="entry name" value="lambda repressor-like DNA-binding domains"/>
    <property type="match status" value="1"/>
</dbReference>
<organism evidence="3 4">
    <name type="scientific">Anaerosalibacter massiliensis</name>
    <dbReference type="NCBI Taxonomy" id="1347392"/>
    <lineage>
        <taxon>Bacteria</taxon>
        <taxon>Bacillati</taxon>
        <taxon>Bacillota</taxon>
        <taxon>Tissierellia</taxon>
        <taxon>Tissierellales</taxon>
        <taxon>Sporanaerobacteraceae</taxon>
        <taxon>Anaerosalibacter</taxon>
    </lineage>
</organism>
<name>A0A9X2S6A8_9FIRM</name>
<dbReference type="CDD" id="cd00093">
    <property type="entry name" value="HTH_XRE"/>
    <property type="match status" value="1"/>
</dbReference>
<comment type="caution">
    <text evidence="3">The sequence shown here is derived from an EMBL/GenBank/DDBJ whole genome shotgun (WGS) entry which is preliminary data.</text>
</comment>
<dbReference type="AlphaFoldDB" id="A0A9X2S6A8"/>
<keyword evidence="1" id="KW-0238">DNA-binding</keyword>
<dbReference type="InterPro" id="IPR001387">
    <property type="entry name" value="Cro/C1-type_HTH"/>
</dbReference>
<evidence type="ECO:0000313" key="4">
    <source>
        <dbReference type="Proteomes" id="UP001142078"/>
    </source>
</evidence>